<feature type="non-terminal residue" evidence="5">
    <location>
        <position position="1"/>
    </location>
</feature>
<evidence type="ECO:0000313" key="5">
    <source>
        <dbReference type="EMBL" id="GAG16660.1"/>
    </source>
</evidence>
<dbReference type="AlphaFoldDB" id="X0VE86"/>
<reference evidence="5" key="1">
    <citation type="journal article" date="2014" name="Front. Microbiol.">
        <title>High frequency of phylogenetically diverse reductive dehalogenase-homologous genes in deep subseafloor sedimentary metagenomes.</title>
        <authorList>
            <person name="Kawai M."/>
            <person name="Futagami T."/>
            <person name="Toyoda A."/>
            <person name="Takaki Y."/>
            <person name="Nishi S."/>
            <person name="Hori S."/>
            <person name="Arai W."/>
            <person name="Tsubouchi T."/>
            <person name="Morono Y."/>
            <person name="Uchiyama I."/>
            <person name="Ito T."/>
            <person name="Fujiyama A."/>
            <person name="Inagaki F."/>
            <person name="Takami H."/>
        </authorList>
    </citation>
    <scope>NUCLEOTIDE SEQUENCE</scope>
    <source>
        <strain evidence="5">Expedition CK06-06</strain>
    </source>
</reference>
<dbReference type="Gene3D" id="3.30.465.10">
    <property type="match status" value="1"/>
</dbReference>
<evidence type="ECO:0000256" key="2">
    <source>
        <dbReference type="ARBA" id="ARBA00022827"/>
    </source>
</evidence>
<dbReference type="InterPro" id="IPR036683">
    <property type="entry name" value="CO_DH_flav_C_dom_sf"/>
</dbReference>
<dbReference type="SUPFAM" id="SSF56176">
    <property type="entry name" value="FAD-binding/transporter-associated domain-like"/>
    <property type="match status" value="1"/>
</dbReference>
<evidence type="ECO:0000256" key="3">
    <source>
        <dbReference type="ARBA" id="ARBA00023002"/>
    </source>
</evidence>
<dbReference type="InterPro" id="IPR005107">
    <property type="entry name" value="CO_DH_flav_C"/>
</dbReference>
<evidence type="ECO:0000259" key="4">
    <source>
        <dbReference type="SMART" id="SM01092"/>
    </source>
</evidence>
<dbReference type="PANTHER" id="PTHR42659:SF2">
    <property type="entry name" value="XANTHINE DEHYDROGENASE SUBUNIT C-RELATED"/>
    <property type="match status" value="1"/>
</dbReference>
<keyword evidence="1" id="KW-0285">Flavoprotein</keyword>
<dbReference type="Gene3D" id="3.30.390.50">
    <property type="entry name" value="CO dehydrogenase flavoprotein, C-terminal domain"/>
    <property type="match status" value="1"/>
</dbReference>
<feature type="domain" description="CO dehydrogenase flavoprotein C-terminal" evidence="4">
    <location>
        <begin position="52"/>
        <end position="155"/>
    </location>
</feature>
<dbReference type="InterPro" id="IPR051312">
    <property type="entry name" value="Diverse_Substr_Oxidored"/>
</dbReference>
<dbReference type="GO" id="GO:0016491">
    <property type="term" value="F:oxidoreductase activity"/>
    <property type="evidence" value="ECO:0007669"/>
    <property type="project" value="UniProtKB-KW"/>
</dbReference>
<dbReference type="InterPro" id="IPR036318">
    <property type="entry name" value="FAD-bd_PCMH-like_sf"/>
</dbReference>
<comment type="caution">
    <text evidence="5">The sequence shown here is derived from an EMBL/GenBank/DDBJ whole genome shotgun (WGS) entry which is preliminary data.</text>
</comment>
<dbReference type="PANTHER" id="PTHR42659">
    <property type="entry name" value="XANTHINE DEHYDROGENASE SUBUNIT C-RELATED"/>
    <property type="match status" value="1"/>
</dbReference>
<organism evidence="5">
    <name type="scientific">marine sediment metagenome</name>
    <dbReference type="NCBI Taxonomy" id="412755"/>
    <lineage>
        <taxon>unclassified sequences</taxon>
        <taxon>metagenomes</taxon>
        <taxon>ecological metagenomes</taxon>
    </lineage>
</organism>
<protein>
    <recommendedName>
        <fullName evidence="4">CO dehydrogenase flavoprotein C-terminal domain-containing protein</fullName>
    </recommendedName>
</protein>
<proteinExistence type="predicted"/>
<dbReference type="InterPro" id="IPR016169">
    <property type="entry name" value="FAD-bd_PCMH_sub2"/>
</dbReference>
<keyword evidence="3" id="KW-0560">Oxidoreductase</keyword>
<dbReference type="SUPFAM" id="SSF55447">
    <property type="entry name" value="CO dehydrogenase flavoprotein C-terminal domain-like"/>
    <property type="match status" value="1"/>
</dbReference>
<keyword evidence="2" id="KW-0274">FAD</keyword>
<gene>
    <name evidence="5" type="ORF">S01H1_56211</name>
</gene>
<sequence length="161" mass="17601">ALEAEIRISRTDGEKFVPIGEFFTGVGDKPNILEPDEIVTKIQLPYSGNLVSSYQKLRVREAMDFPLASVAVILDVDEDKICRKARVILGAVGPAPVEASGAEDVLQGKRVDDGVIEEAAEEAFKTAHPVANLSIDAVYRRKMIPVLFRRAIKQALGRQGE</sequence>
<name>X0VE86_9ZZZZ</name>
<dbReference type="Pfam" id="PF03450">
    <property type="entry name" value="CO_deh_flav_C"/>
    <property type="match status" value="1"/>
</dbReference>
<dbReference type="GO" id="GO:0050660">
    <property type="term" value="F:flavin adenine dinucleotide binding"/>
    <property type="evidence" value="ECO:0007669"/>
    <property type="project" value="InterPro"/>
</dbReference>
<dbReference type="EMBL" id="BARS01036587">
    <property type="protein sequence ID" value="GAG16660.1"/>
    <property type="molecule type" value="Genomic_DNA"/>
</dbReference>
<accession>X0VE86</accession>
<dbReference type="SMART" id="SM01092">
    <property type="entry name" value="CO_deh_flav_C"/>
    <property type="match status" value="1"/>
</dbReference>
<evidence type="ECO:0000256" key="1">
    <source>
        <dbReference type="ARBA" id="ARBA00022630"/>
    </source>
</evidence>